<reference evidence="1 2" key="1">
    <citation type="journal article" date="2006" name="Science">
        <title>The genome of black cottonwood, Populus trichocarpa (Torr. &amp; Gray).</title>
        <authorList>
            <person name="Tuskan G.A."/>
            <person name="Difazio S."/>
            <person name="Jansson S."/>
            <person name="Bohlmann J."/>
            <person name="Grigoriev I."/>
            <person name="Hellsten U."/>
            <person name="Putnam N."/>
            <person name="Ralph S."/>
            <person name="Rombauts S."/>
            <person name="Salamov A."/>
            <person name="Schein J."/>
            <person name="Sterck L."/>
            <person name="Aerts A."/>
            <person name="Bhalerao R.R."/>
            <person name="Bhalerao R.P."/>
            <person name="Blaudez D."/>
            <person name="Boerjan W."/>
            <person name="Brun A."/>
            <person name="Brunner A."/>
            <person name="Busov V."/>
            <person name="Campbell M."/>
            <person name="Carlson J."/>
            <person name="Chalot M."/>
            <person name="Chapman J."/>
            <person name="Chen G.L."/>
            <person name="Cooper D."/>
            <person name="Coutinho P.M."/>
            <person name="Couturier J."/>
            <person name="Covert S."/>
            <person name="Cronk Q."/>
            <person name="Cunningham R."/>
            <person name="Davis J."/>
            <person name="Degroeve S."/>
            <person name="Dejardin A."/>
            <person name="Depamphilis C."/>
            <person name="Detter J."/>
            <person name="Dirks B."/>
            <person name="Dubchak I."/>
            <person name="Duplessis S."/>
            <person name="Ehlting J."/>
            <person name="Ellis B."/>
            <person name="Gendler K."/>
            <person name="Goodstein D."/>
            <person name="Gribskov M."/>
            <person name="Grimwood J."/>
            <person name="Groover A."/>
            <person name="Gunter L."/>
            <person name="Hamberger B."/>
            <person name="Heinze B."/>
            <person name="Helariutta Y."/>
            <person name="Henrissat B."/>
            <person name="Holligan D."/>
            <person name="Holt R."/>
            <person name="Huang W."/>
            <person name="Islam-Faridi N."/>
            <person name="Jones S."/>
            <person name="Jones-Rhoades M."/>
            <person name="Jorgensen R."/>
            <person name="Joshi C."/>
            <person name="Kangasjarvi J."/>
            <person name="Karlsson J."/>
            <person name="Kelleher C."/>
            <person name="Kirkpatrick R."/>
            <person name="Kirst M."/>
            <person name="Kohler A."/>
            <person name="Kalluri U."/>
            <person name="Larimer F."/>
            <person name="Leebens-Mack J."/>
            <person name="Leple J.C."/>
            <person name="Locascio P."/>
            <person name="Lou Y."/>
            <person name="Lucas S."/>
            <person name="Martin F."/>
            <person name="Montanini B."/>
            <person name="Napoli C."/>
            <person name="Nelson D.R."/>
            <person name="Nelson C."/>
            <person name="Nieminen K."/>
            <person name="Nilsson O."/>
            <person name="Pereda V."/>
            <person name="Peter G."/>
            <person name="Philippe R."/>
            <person name="Pilate G."/>
            <person name="Poliakov A."/>
            <person name="Razumovskaya J."/>
            <person name="Richardson P."/>
            <person name="Rinaldi C."/>
            <person name="Ritland K."/>
            <person name="Rouze P."/>
            <person name="Ryaboy D."/>
            <person name="Schmutz J."/>
            <person name="Schrader J."/>
            <person name="Segerman B."/>
            <person name="Shin H."/>
            <person name="Siddiqui A."/>
            <person name="Sterky F."/>
            <person name="Terry A."/>
            <person name="Tsai C.J."/>
            <person name="Uberbacher E."/>
            <person name="Unneberg P."/>
            <person name="Vahala J."/>
            <person name="Wall K."/>
            <person name="Wessler S."/>
            <person name="Yang G."/>
            <person name="Yin T."/>
            <person name="Douglas C."/>
            <person name="Marra M."/>
            <person name="Sandberg G."/>
            <person name="Van de Peer Y."/>
            <person name="Rokhsar D."/>
        </authorList>
    </citation>
    <scope>NUCLEOTIDE SEQUENCE [LARGE SCALE GENOMIC DNA]</scope>
    <source>
        <strain evidence="2">cv. Nisqually</strain>
    </source>
</reference>
<dbReference type="AlphaFoldDB" id="A0A3N7FYC2"/>
<gene>
    <name evidence="1" type="ORF">POPTR_006G090066</name>
</gene>
<dbReference type="EMBL" id="CM009295">
    <property type="protein sequence ID" value="RQO91481.1"/>
    <property type="molecule type" value="Genomic_DNA"/>
</dbReference>
<dbReference type="Gramene" id="Potri.006G090066.1.v4.1">
    <property type="protein sequence ID" value="Potri.006G090066.1.v4.1"/>
    <property type="gene ID" value="Potri.006G090066.v4.1"/>
</dbReference>
<protein>
    <submittedName>
        <fullName evidence="1">Uncharacterized protein</fullName>
    </submittedName>
</protein>
<dbReference type="InParanoid" id="A0A3N7FYC2"/>
<evidence type="ECO:0000313" key="2">
    <source>
        <dbReference type="Proteomes" id="UP000006729"/>
    </source>
</evidence>
<sequence length="104" mass="11411">MDHGGNASILFIIAVWKASEGPLPQGCYENSTDGDHFIGCSAACRKQDKRSEKKGWAVGMESHFFKAPTRTRQRHPCSGGWKMVGFCSFVFAFFSGPPSPFSTC</sequence>
<dbReference type="Proteomes" id="UP000006729">
    <property type="component" value="Chromosome 6"/>
</dbReference>
<organism evidence="1 2">
    <name type="scientific">Populus trichocarpa</name>
    <name type="common">Western balsam poplar</name>
    <name type="synonym">Populus balsamifera subsp. trichocarpa</name>
    <dbReference type="NCBI Taxonomy" id="3694"/>
    <lineage>
        <taxon>Eukaryota</taxon>
        <taxon>Viridiplantae</taxon>
        <taxon>Streptophyta</taxon>
        <taxon>Embryophyta</taxon>
        <taxon>Tracheophyta</taxon>
        <taxon>Spermatophyta</taxon>
        <taxon>Magnoliopsida</taxon>
        <taxon>eudicotyledons</taxon>
        <taxon>Gunneridae</taxon>
        <taxon>Pentapetalae</taxon>
        <taxon>rosids</taxon>
        <taxon>fabids</taxon>
        <taxon>Malpighiales</taxon>
        <taxon>Salicaceae</taxon>
        <taxon>Saliceae</taxon>
        <taxon>Populus</taxon>
    </lineage>
</organism>
<accession>A0A3N7FYC2</accession>
<name>A0A3N7FYC2_POPTR</name>
<evidence type="ECO:0000313" key="1">
    <source>
        <dbReference type="EMBL" id="RQO91481.1"/>
    </source>
</evidence>
<proteinExistence type="predicted"/>
<keyword evidence="2" id="KW-1185">Reference proteome</keyword>